<dbReference type="Proteomes" id="UP000275078">
    <property type="component" value="Unassembled WGS sequence"/>
</dbReference>
<reference evidence="1 2" key="1">
    <citation type="journal article" date="2018" name="Nat. Ecol. Evol.">
        <title>Pezizomycetes genomes reveal the molecular basis of ectomycorrhizal truffle lifestyle.</title>
        <authorList>
            <person name="Murat C."/>
            <person name="Payen T."/>
            <person name="Noel B."/>
            <person name="Kuo A."/>
            <person name="Morin E."/>
            <person name="Chen J."/>
            <person name="Kohler A."/>
            <person name="Krizsan K."/>
            <person name="Balestrini R."/>
            <person name="Da Silva C."/>
            <person name="Montanini B."/>
            <person name="Hainaut M."/>
            <person name="Levati E."/>
            <person name="Barry K.W."/>
            <person name="Belfiori B."/>
            <person name="Cichocki N."/>
            <person name="Clum A."/>
            <person name="Dockter R.B."/>
            <person name="Fauchery L."/>
            <person name="Guy J."/>
            <person name="Iotti M."/>
            <person name="Le Tacon F."/>
            <person name="Lindquist E.A."/>
            <person name="Lipzen A."/>
            <person name="Malagnac F."/>
            <person name="Mello A."/>
            <person name="Molinier V."/>
            <person name="Miyauchi S."/>
            <person name="Poulain J."/>
            <person name="Riccioni C."/>
            <person name="Rubini A."/>
            <person name="Sitrit Y."/>
            <person name="Splivallo R."/>
            <person name="Traeger S."/>
            <person name="Wang M."/>
            <person name="Zifcakova L."/>
            <person name="Wipf D."/>
            <person name="Zambonelli A."/>
            <person name="Paolocci F."/>
            <person name="Nowrousian M."/>
            <person name="Ottonello S."/>
            <person name="Baldrian P."/>
            <person name="Spatafora J.W."/>
            <person name="Henrissat B."/>
            <person name="Nagy L.G."/>
            <person name="Aury J.M."/>
            <person name="Wincker P."/>
            <person name="Grigoriev I.V."/>
            <person name="Bonfante P."/>
            <person name="Martin F.M."/>
        </authorList>
    </citation>
    <scope>NUCLEOTIDE SEQUENCE [LARGE SCALE GENOMIC DNA]</scope>
    <source>
        <strain evidence="1 2">RN42</strain>
    </source>
</reference>
<organism evidence="1 2">
    <name type="scientific">Ascobolus immersus RN42</name>
    <dbReference type="NCBI Taxonomy" id="1160509"/>
    <lineage>
        <taxon>Eukaryota</taxon>
        <taxon>Fungi</taxon>
        <taxon>Dikarya</taxon>
        <taxon>Ascomycota</taxon>
        <taxon>Pezizomycotina</taxon>
        <taxon>Pezizomycetes</taxon>
        <taxon>Pezizales</taxon>
        <taxon>Ascobolaceae</taxon>
        <taxon>Ascobolus</taxon>
    </lineage>
</organism>
<keyword evidence="2" id="KW-1185">Reference proteome</keyword>
<evidence type="ECO:0000313" key="1">
    <source>
        <dbReference type="EMBL" id="RPA82193.1"/>
    </source>
</evidence>
<dbReference type="AlphaFoldDB" id="A0A3N4I7Y4"/>
<dbReference type="EMBL" id="ML119673">
    <property type="protein sequence ID" value="RPA82193.1"/>
    <property type="molecule type" value="Genomic_DNA"/>
</dbReference>
<sequence>MSIPRFGYVYNSEPDILPLAVPEATSRILPPNPFSRLPNELLYNIARHIPDLKSYHSFTQAERRISNITRSAYARKLFVKQLSPPPFTVIVDHFLHSKVYEDIFGRPQLWARWFSEKSVQVPGLEAGHFVLRVYSTIGAIHIPIRLVGEFPIALGWFERVDQLRARSLHRTVTSNIGVSDISTELYTPKQYEDARTELIWDLMRWCWAGHSPWQKDAISEFRFKDEKSWMAVSVEYDYLPQENSNASLSEREAIAKTSWEPAY</sequence>
<protein>
    <recommendedName>
        <fullName evidence="3">F-box domain-containing protein</fullName>
    </recommendedName>
</protein>
<accession>A0A3N4I7Y4</accession>
<name>A0A3N4I7Y4_ASCIM</name>
<proteinExistence type="predicted"/>
<evidence type="ECO:0000313" key="2">
    <source>
        <dbReference type="Proteomes" id="UP000275078"/>
    </source>
</evidence>
<evidence type="ECO:0008006" key="3">
    <source>
        <dbReference type="Google" id="ProtNLM"/>
    </source>
</evidence>
<gene>
    <name evidence="1" type="ORF">BJ508DRAFT_344720</name>
</gene>